<dbReference type="PANTHER" id="PTHR31589">
    <property type="entry name" value="PROTEIN, PUTATIVE (DUF239)-RELATED-RELATED"/>
    <property type="match status" value="1"/>
</dbReference>
<reference evidence="3 4" key="1">
    <citation type="submission" date="2020-09" db="EMBL/GenBank/DDBJ databases">
        <title>De no assembly of potato wild relative species, Solanum commersonii.</title>
        <authorList>
            <person name="Cho K."/>
        </authorList>
    </citation>
    <scope>NUCLEOTIDE SEQUENCE [LARGE SCALE GENOMIC DNA]</scope>
    <source>
        <strain evidence="3">LZ3.2</strain>
        <tissue evidence="3">Leaf</tissue>
    </source>
</reference>
<dbReference type="EMBL" id="JACXVP010000008">
    <property type="protein sequence ID" value="KAG5593151.1"/>
    <property type="molecule type" value="Genomic_DNA"/>
</dbReference>
<dbReference type="Pfam" id="PF03080">
    <property type="entry name" value="Neprosin"/>
    <property type="match status" value="3"/>
</dbReference>
<evidence type="ECO:0000259" key="2">
    <source>
        <dbReference type="PROSITE" id="PS52045"/>
    </source>
</evidence>
<dbReference type="InterPro" id="IPR025521">
    <property type="entry name" value="Neprosin_propep"/>
</dbReference>
<evidence type="ECO:0000256" key="1">
    <source>
        <dbReference type="SAM" id="SignalP"/>
    </source>
</evidence>
<proteinExistence type="predicted"/>
<comment type="caution">
    <text evidence="3">The sequence shown here is derived from an EMBL/GenBank/DDBJ whole genome shotgun (WGS) entry which is preliminary data.</text>
</comment>
<name>A0A9J5XZW7_SOLCO</name>
<dbReference type="Proteomes" id="UP000824120">
    <property type="component" value="Chromosome 8"/>
</dbReference>
<accession>A0A9J5XZW7</accession>
<sequence length="1049" mass="115663">MHLRAILQIVVAISLLLSYAKIEARQRLSKVEDLELERQLKLINKPAIKTIKGEYGEIYDCVDFYKQPAFDHPLLKNHNFHPEMKPTLPNLQGDDTSSNINKPFNIGLKGGGCPTGTVPIRRITKVDLIRQTLSSQIRGADESPYGDGMEFSVFDGTNSNTPFKGGRKFAIVQIPDNSTNKITGAGAIISLHNPQNLSGHQFSAGRIKVQNGIESIQVGWIVNPYVYGDTHTRLYTYLKTEKLACFNTRCPGFIHINTAIPLDGDLPGSTYGGPIYDVPMYIARDISNGNWWFKFGPNYTSVGFWPSKIFTKLNEFATSVEYGGIVYSPPGVPEPSMGGGYFPVGDLKKDGYFKNSTYLTDKNETKSLDAIEVKLYANSPNLYRVADYPNSGAESGNLVLYGGPDETNLQRDDISSNTNRPLNIELKGGGCPTGTVPIRRITKDDLIRQRLLSQIRGAADSLMFATVQIPNNRPSNQMVGAGAILSLHNPQHLSGHQHSGGRIKVQNEIDSIQAGKLACYSTRCPGFIHINTAIPLDGELPGSTYGGPIYDLPMYIARDMSNGNWWFKMGPNYTLVGFWPSKIFTKLNGFATSVSEPSMGGGYSPVGDMKKDGYCSKSTYLTNKNETKSLDDIVVKLFANSPNLYRVTDYPNSGVKSGNLVLYGGPARQRLSEVEDLELERQLKLINKPAIKTIKTNDEDVYDCMKPTLSKSRIDAKASIFERPSKIGLEGEGCPSGTVPIKRVTKEDLIRHQHMQCMDKSHRNGHGNNITNSKASISLDDVNSYQCTPVRIIYLEHGNLITSSSSIRYAETQIPSSDRNIILGGGMITTIHAPINVQKDQFSGARVRLEAGLSDAIEVGWIVHPTLNGDNKPRLYAKFEAGCFNTLCSGFVLVNTDIPLGMPLVPSRIGGPVSSQLMYLEQDTTSGNWWVMLGEDYKQVGFWPKSIFTTLQAHALSAQYGGITYSPQGLPFPPMGSGLFPNKNLLENAYFRKCTFMYVVDDKVVTYSLDHIGTNQFESSTNLYKVQDFIDQGDVLGHLIVYGGPGDKH</sequence>
<feature type="domain" description="Neprosin PEP catalytic" evidence="2">
    <location>
        <begin position="162"/>
        <end position="408"/>
    </location>
</feature>
<dbReference type="AlphaFoldDB" id="A0A9J5XZW7"/>
<dbReference type="InterPro" id="IPR004314">
    <property type="entry name" value="Neprosin"/>
</dbReference>
<keyword evidence="4" id="KW-1185">Reference proteome</keyword>
<keyword evidence="1" id="KW-0732">Signal</keyword>
<feature type="domain" description="Neprosin PEP catalytic" evidence="2">
    <location>
        <begin position="801"/>
        <end position="1049"/>
    </location>
</feature>
<evidence type="ECO:0000313" key="3">
    <source>
        <dbReference type="EMBL" id="KAG5593151.1"/>
    </source>
</evidence>
<dbReference type="Pfam" id="PF14365">
    <property type="entry name" value="Neprosin_AP"/>
    <property type="match status" value="1"/>
</dbReference>
<protein>
    <recommendedName>
        <fullName evidence="2">Neprosin PEP catalytic domain-containing protein</fullName>
    </recommendedName>
</protein>
<dbReference type="PROSITE" id="PS52045">
    <property type="entry name" value="NEPROSIN_PEP_CD"/>
    <property type="match status" value="3"/>
</dbReference>
<dbReference type="PANTHER" id="PTHR31589:SF140">
    <property type="entry name" value="NEPROSIN DOMAIN-CONTAINING PROTEIN"/>
    <property type="match status" value="1"/>
</dbReference>
<gene>
    <name evidence="3" type="ORF">H5410_043665</name>
</gene>
<feature type="chain" id="PRO_5039889991" description="Neprosin PEP catalytic domain-containing protein" evidence="1">
    <location>
        <begin position="25"/>
        <end position="1049"/>
    </location>
</feature>
<feature type="signal peptide" evidence="1">
    <location>
        <begin position="1"/>
        <end position="24"/>
    </location>
</feature>
<evidence type="ECO:0000313" key="4">
    <source>
        <dbReference type="Proteomes" id="UP000824120"/>
    </source>
</evidence>
<dbReference type="Gene3D" id="3.90.1320.10">
    <property type="entry name" value="Outer-capsid protein sigma 3, large lobe"/>
    <property type="match status" value="1"/>
</dbReference>
<dbReference type="InterPro" id="IPR053168">
    <property type="entry name" value="Glutamic_endopeptidase"/>
</dbReference>
<organism evidence="3 4">
    <name type="scientific">Solanum commersonii</name>
    <name type="common">Commerson's wild potato</name>
    <name type="synonym">Commerson's nightshade</name>
    <dbReference type="NCBI Taxonomy" id="4109"/>
    <lineage>
        <taxon>Eukaryota</taxon>
        <taxon>Viridiplantae</taxon>
        <taxon>Streptophyta</taxon>
        <taxon>Embryophyta</taxon>
        <taxon>Tracheophyta</taxon>
        <taxon>Spermatophyta</taxon>
        <taxon>Magnoliopsida</taxon>
        <taxon>eudicotyledons</taxon>
        <taxon>Gunneridae</taxon>
        <taxon>Pentapetalae</taxon>
        <taxon>asterids</taxon>
        <taxon>lamiids</taxon>
        <taxon>Solanales</taxon>
        <taxon>Solanaceae</taxon>
        <taxon>Solanoideae</taxon>
        <taxon>Solaneae</taxon>
        <taxon>Solanum</taxon>
    </lineage>
</organism>
<dbReference type="OrthoDB" id="1858978at2759"/>
<feature type="domain" description="Neprosin PEP catalytic" evidence="2">
    <location>
        <begin position="457"/>
        <end position="672"/>
    </location>
</feature>